<dbReference type="InterPro" id="IPR051446">
    <property type="entry name" value="HTH_trans_reg/aminotransferase"/>
</dbReference>
<dbReference type="InterPro" id="IPR015421">
    <property type="entry name" value="PyrdxlP-dep_Trfase_major"/>
</dbReference>
<dbReference type="EMBL" id="CP014859">
    <property type="protein sequence ID" value="AOS65892.1"/>
    <property type="molecule type" value="Genomic_DNA"/>
</dbReference>
<name>A0AAC9HUD7_9PSEU</name>
<dbReference type="InterPro" id="IPR036390">
    <property type="entry name" value="WH_DNA-bd_sf"/>
</dbReference>
<evidence type="ECO:0000256" key="1">
    <source>
        <dbReference type="ARBA" id="ARBA00005384"/>
    </source>
</evidence>
<dbReference type="Pfam" id="PF00155">
    <property type="entry name" value="Aminotran_1_2"/>
    <property type="match status" value="1"/>
</dbReference>
<keyword evidence="3" id="KW-0805">Transcription regulation</keyword>
<keyword evidence="7" id="KW-0032">Aminotransferase</keyword>
<dbReference type="Gene3D" id="3.90.1150.10">
    <property type="entry name" value="Aspartate Aminotransferase, domain 1"/>
    <property type="match status" value="1"/>
</dbReference>
<evidence type="ECO:0000256" key="2">
    <source>
        <dbReference type="ARBA" id="ARBA00022898"/>
    </source>
</evidence>
<dbReference type="InterPro" id="IPR036388">
    <property type="entry name" value="WH-like_DNA-bd_sf"/>
</dbReference>
<dbReference type="GO" id="GO:0030170">
    <property type="term" value="F:pyridoxal phosphate binding"/>
    <property type="evidence" value="ECO:0007669"/>
    <property type="project" value="InterPro"/>
</dbReference>
<dbReference type="EC" id="2.6.1.-" evidence="7"/>
<dbReference type="RefSeq" id="WP_069852690.1">
    <property type="nucleotide sequence ID" value="NZ_CP014859.1"/>
</dbReference>
<dbReference type="CDD" id="cd07377">
    <property type="entry name" value="WHTH_GntR"/>
    <property type="match status" value="1"/>
</dbReference>
<dbReference type="PANTHER" id="PTHR46577">
    <property type="entry name" value="HTH-TYPE TRANSCRIPTIONAL REGULATORY PROTEIN GABR"/>
    <property type="match status" value="1"/>
</dbReference>
<evidence type="ECO:0000313" key="7">
    <source>
        <dbReference type="EMBL" id="AOS65892.1"/>
    </source>
</evidence>
<evidence type="ECO:0000259" key="6">
    <source>
        <dbReference type="PROSITE" id="PS50949"/>
    </source>
</evidence>
<dbReference type="CDD" id="cd00609">
    <property type="entry name" value="AAT_like"/>
    <property type="match status" value="1"/>
</dbReference>
<dbReference type="SUPFAM" id="SSF46785">
    <property type="entry name" value="Winged helix' DNA-binding domain"/>
    <property type="match status" value="1"/>
</dbReference>
<dbReference type="AlphaFoldDB" id="A0AAC9HUD7"/>
<evidence type="ECO:0000256" key="5">
    <source>
        <dbReference type="ARBA" id="ARBA00023163"/>
    </source>
</evidence>
<protein>
    <submittedName>
        <fullName evidence="7">Transcriptional regulator with HTH domain and aminotransferase domain</fullName>
        <ecNumber evidence="7">2.6.1.-</ecNumber>
    </submittedName>
</protein>
<gene>
    <name evidence="7" type="ORF">TL08_25595</name>
</gene>
<dbReference type="GO" id="GO:0003700">
    <property type="term" value="F:DNA-binding transcription factor activity"/>
    <property type="evidence" value="ECO:0007669"/>
    <property type="project" value="InterPro"/>
</dbReference>
<dbReference type="GO" id="GO:0003677">
    <property type="term" value="F:DNA binding"/>
    <property type="evidence" value="ECO:0007669"/>
    <property type="project" value="UniProtKB-KW"/>
</dbReference>
<dbReference type="Proteomes" id="UP000095210">
    <property type="component" value="Chromosome"/>
</dbReference>
<dbReference type="InterPro" id="IPR000524">
    <property type="entry name" value="Tscrpt_reg_HTH_GntR"/>
</dbReference>
<dbReference type="GO" id="GO:0008483">
    <property type="term" value="F:transaminase activity"/>
    <property type="evidence" value="ECO:0007669"/>
    <property type="project" value="UniProtKB-KW"/>
</dbReference>
<dbReference type="InterPro" id="IPR004839">
    <property type="entry name" value="Aminotransferase_I/II_large"/>
</dbReference>
<dbReference type="InterPro" id="IPR015422">
    <property type="entry name" value="PyrdxlP-dep_Trfase_small"/>
</dbReference>
<dbReference type="Gene3D" id="3.40.640.10">
    <property type="entry name" value="Type I PLP-dependent aspartate aminotransferase-like (Major domain)"/>
    <property type="match status" value="1"/>
</dbReference>
<reference evidence="8" key="1">
    <citation type="submission" date="2016-03" db="EMBL/GenBank/DDBJ databases">
        <title>Complete genome sequence of the type strain Actinoalloteichus hymeniacidonis DSM 45092.</title>
        <authorList>
            <person name="Schaffert L."/>
            <person name="Albersmeier A."/>
            <person name="Winkler A."/>
            <person name="Kalinowski J."/>
            <person name="Zotchev S."/>
            <person name="Ruckert C."/>
        </authorList>
    </citation>
    <scope>NUCLEOTIDE SEQUENCE [LARGE SCALE GENOMIC DNA]</scope>
    <source>
        <strain evidence="8">HPA177(T) (DSM 45092(T))</strain>
    </source>
</reference>
<keyword evidence="8" id="KW-1185">Reference proteome</keyword>
<dbReference type="SUPFAM" id="SSF53383">
    <property type="entry name" value="PLP-dependent transferases"/>
    <property type="match status" value="1"/>
</dbReference>
<evidence type="ECO:0000256" key="3">
    <source>
        <dbReference type="ARBA" id="ARBA00023015"/>
    </source>
</evidence>
<dbReference type="PROSITE" id="PS50949">
    <property type="entry name" value="HTH_GNTR"/>
    <property type="match status" value="1"/>
</dbReference>
<keyword evidence="4" id="KW-0238">DNA-binding</keyword>
<dbReference type="PANTHER" id="PTHR46577:SF1">
    <property type="entry name" value="HTH-TYPE TRANSCRIPTIONAL REGULATORY PROTEIN GABR"/>
    <property type="match status" value="1"/>
</dbReference>
<dbReference type="KEGG" id="ahm:TL08_25595"/>
<evidence type="ECO:0000256" key="4">
    <source>
        <dbReference type="ARBA" id="ARBA00023125"/>
    </source>
</evidence>
<dbReference type="Gene3D" id="1.10.10.10">
    <property type="entry name" value="Winged helix-like DNA-binding domain superfamily/Winged helix DNA-binding domain"/>
    <property type="match status" value="1"/>
</dbReference>
<evidence type="ECO:0000313" key="8">
    <source>
        <dbReference type="Proteomes" id="UP000095210"/>
    </source>
</evidence>
<dbReference type="PRINTS" id="PR00035">
    <property type="entry name" value="HTHGNTR"/>
</dbReference>
<proteinExistence type="inferred from homology"/>
<sequence>MSSVLPPGPRISGARLAVLLGAWRDGAGRQGASRLATALRELILEGRLVTGTRLPSERELSGVLDASRTLITAAIDRLRHEGLLESRQGAGTWVTVQGARREPGGWAAMAEPGPLDLALASPPAIPELHGAIERATAKMKPLLSSGGHQLQGLLDLRIRIADRFTQRGLPTGPEQILITNGAQHAFALILRTLISPGDRVLMEQPGYPNAFQAVNAVNGRLVATALREDGWCLDGLEASIRQSSPRLAYLMVDFHNPTGMRLSAAERDRLAALLRRTRTTAVIDETLLELDLEGTADTERLPSLAALAPEQTITIGSASKLFWGGLRLGWVRTTPELVHRLGANRLGMDLGSPIMEQLALAELCAEVFEPGSTAIARRLAGFARKRDHLLELIREHCPSWSVRSPTGGLSLWCDLGAPIGPRLAAAARERGVRVVPGDRFSVQGGYRNRLRLPYVLPEEQLTEAIRRIGAAMATLDSAPALDHDEPVISVT</sequence>
<dbReference type="SMART" id="SM00345">
    <property type="entry name" value="HTH_GNTR"/>
    <property type="match status" value="1"/>
</dbReference>
<accession>A0AAC9HUD7</accession>
<keyword evidence="2" id="KW-0663">Pyridoxal phosphate</keyword>
<comment type="similarity">
    <text evidence="1">In the C-terminal section; belongs to the class-I pyridoxal-phosphate-dependent aminotransferase family.</text>
</comment>
<keyword evidence="5" id="KW-0804">Transcription</keyword>
<dbReference type="Pfam" id="PF00392">
    <property type="entry name" value="GntR"/>
    <property type="match status" value="1"/>
</dbReference>
<feature type="domain" description="HTH gntR-type" evidence="6">
    <location>
        <begin position="29"/>
        <end position="97"/>
    </location>
</feature>
<keyword evidence="7" id="KW-0808">Transferase</keyword>
<dbReference type="InterPro" id="IPR015424">
    <property type="entry name" value="PyrdxlP-dep_Trfase"/>
</dbReference>
<organism evidence="7 8">
    <name type="scientific">Actinoalloteichus hymeniacidonis</name>
    <dbReference type="NCBI Taxonomy" id="340345"/>
    <lineage>
        <taxon>Bacteria</taxon>
        <taxon>Bacillati</taxon>
        <taxon>Actinomycetota</taxon>
        <taxon>Actinomycetes</taxon>
        <taxon>Pseudonocardiales</taxon>
        <taxon>Pseudonocardiaceae</taxon>
        <taxon>Actinoalloteichus</taxon>
    </lineage>
</organism>